<dbReference type="OrthoDB" id="3745702at2759"/>
<proteinExistence type="predicted"/>
<dbReference type="EMBL" id="MU007037">
    <property type="protein sequence ID" value="KAF2430746.1"/>
    <property type="molecule type" value="Genomic_DNA"/>
</dbReference>
<comment type="caution">
    <text evidence="1">The sequence shown here is derived from an EMBL/GenBank/DDBJ whole genome shotgun (WGS) entry which is preliminary data.</text>
</comment>
<evidence type="ECO:0000313" key="2">
    <source>
        <dbReference type="Proteomes" id="UP000800235"/>
    </source>
</evidence>
<sequence>MPNPLNFHDIRRFGINKANKEHLELSRMRLRGYIKAGIFRGHYQPRETIDSAANFLGLEQREDVLEIS</sequence>
<accession>A0A9P4TYW5</accession>
<dbReference type="Proteomes" id="UP000800235">
    <property type="component" value="Unassembled WGS sequence"/>
</dbReference>
<reference evidence="1" key="1">
    <citation type="journal article" date="2020" name="Stud. Mycol.">
        <title>101 Dothideomycetes genomes: a test case for predicting lifestyles and emergence of pathogens.</title>
        <authorList>
            <person name="Haridas S."/>
            <person name="Albert R."/>
            <person name="Binder M."/>
            <person name="Bloem J."/>
            <person name="Labutti K."/>
            <person name="Salamov A."/>
            <person name="Andreopoulos B."/>
            <person name="Baker S."/>
            <person name="Barry K."/>
            <person name="Bills G."/>
            <person name="Bluhm B."/>
            <person name="Cannon C."/>
            <person name="Castanera R."/>
            <person name="Culley D."/>
            <person name="Daum C."/>
            <person name="Ezra D."/>
            <person name="Gonzalez J."/>
            <person name="Henrissat B."/>
            <person name="Kuo A."/>
            <person name="Liang C."/>
            <person name="Lipzen A."/>
            <person name="Lutzoni F."/>
            <person name="Magnuson J."/>
            <person name="Mondo S."/>
            <person name="Nolan M."/>
            <person name="Ohm R."/>
            <person name="Pangilinan J."/>
            <person name="Park H.-J."/>
            <person name="Ramirez L."/>
            <person name="Alfaro M."/>
            <person name="Sun H."/>
            <person name="Tritt A."/>
            <person name="Yoshinaga Y."/>
            <person name="Zwiers L.-H."/>
            <person name="Turgeon B."/>
            <person name="Goodwin S."/>
            <person name="Spatafora J."/>
            <person name="Crous P."/>
            <person name="Grigoriev I."/>
        </authorList>
    </citation>
    <scope>NUCLEOTIDE SEQUENCE</scope>
    <source>
        <strain evidence="1">CBS 130266</strain>
    </source>
</reference>
<organism evidence="1 2">
    <name type="scientific">Tothia fuscella</name>
    <dbReference type="NCBI Taxonomy" id="1048955"/>
    <lineage>
        <taxon>Eukaryota</taxon>
        <taxon>Fungi</taxon>
        <taxon>Dikarya</taxon>
        <taxon>Ascomycota</taxon>
        <taxon>Pezizomycotina</taxon>
        <taxon>Dothideomycetes</taxon>
        <taxon>Pleosporomycetidae</taxon>
        <taxon>Venturiales</taxon>
        <taxon>Cylindrosympodiaceae</taxon>
        <taxon>Tothia</taxon>
    </lineage>
</organism>
<dbReference type="AlphaFoldDB" id="A0A9P4TYW5"/>
<protein>
    <submittedName>
        <fullName evidence="1">Uncharacterized protein</fullName>
    </submittedName>
</protein>
<keyword evidence="2" id="KW-1185">Reference proteome</keyword>
<evidence type="ECO:0000313" key="1">
    <source>
        <dbReference type="EMBL" id="KAF2430746.1"/>
    </source>
</evidence>
<gene>
    <name evidence="1" type="ORF">EJ08DRAFT_219816</name>
</gene>
<name>A0A9P4TYW5_9PEZI</name>